<organism evidence="16 17">
    <name type="scientific">Mangrovimonas yunxiaonensis</name>
    <dbReference type="NCBI Taxonomy" id="1197477"/>
    <lineage>
        <taxon>Bacteria</taxon>
        <taxon>Pseudomonadati</taxon>
        <taxon>Bacteroidota</taxon>
        <taxon>Flavobacteriia</taxon>
        <taxon>Flavobacteriales</taxon>
        <taxon>Flavobacteriaceae</taxon>
        <taxon>Mangrovimonas</taxon>
    </lineage>
</organism>
<comment type="caution">
    <text evidence="16">The sequence shown here is derived from an EMBL/GenBank/DDBJ whole genome shotgun (WGS) entry which is preliminary data.</text>
</comment>
<evidence type="ECO:0000256" key="9">
    <source>
        <dbReference type="ARBA" id="ARBA00022989"/>
    </source>
</evidence>
<evidence type="ECO:0000256" key="6">
    <source>
        <dbReference type="ARBA" id="ARBA00022824"/>
    </source>
</evidence>
<dbReference type="GO" id="GO:0016020">
    <property type="term" value="C:membrane"/>
    <property type="evidence" value="ECO:0007669"/>
    <property type="project" value="InterPro"/>
</dbReference>
<dbReference type="OrthoDB" id="9784228at2"/>
<dbReference type="RefSeq" id="WP_036122601.1">
    <property type="nucleotide sequence ID" value="NZ_BMET01000006.1"/>
</dbReference>
<evidence type="ECO:0000256" key="3">
    <source>
        <dbReference type="ARBA" id="ARBA00022516"/>
    </source>
</evidence>
<keyword evidence="13" id="KW-0275">Fatty acid biosynthesis</keyword>
<evidence type="ECO:0000256" key="4">
    <source>
        <dbReference type="ARBA" id="ARBA00022692"/>
    </source>
</evidence>
<keyword evidence="12 14" id="KW-0472">Membrane</keyword>
<keyword evidence="8" id="KW-0862">Zinc</keyword>
<evidence type="ECO:0000313" key="17">
    <source>
        <dbReference type="Proteomes" id="UP000028521"/>
    </source>
</evidence>
<dbReference type="Pfam" id="PF04116">
    <property type="entry name" value="FA_hydroxylase"/>
    <property type="match status" value="1"/>
</dbReference>
<accession>A0A084TJA2</accession>
<protein>
    <submittedName>
        <fullName evidence="16">Fatty acid hydroxylase</fullName>
    </submittedName>
</protein>
<evidence type="ECO:0000256" key="13">
    <source>
        <dbReference type="ARBA" id="ARBA00023160"/>
    </source>
</evidence>
<dbReference type="InterPro" id="IPR006694">
    <property type="entry name" value="Fatty_acid_hydroxylase"/>
</dbReference>
<reference evidence="17" key="2">
    <citation type="submission" date="2014-07" db="EMBL/GenBank/DDBJ databases">
        <title>Genome sequence of Mangrovimonas yunxiaonensis.</title>
        <authorList>
            <person name="Li Y."/>
            <person name="Zheng T."/>
        </authorList>
    </citation>
    <scope>NUCLEOTIDE SEQUENCE [LARGE SCALE GENOMIC DNA]</scope>
    <source>
        <strain evidence="17">LY01</strain>
    </source>
</reference>
<feature type="transmembrane region" description="Helical" evidence="14">
    <location>
        <begin position="34"/>
        <end position="53"/>
    </location>
</feature>
<dbReference type="GO" id="GO:0080132">
    <property type="term" value="F:fatty acid 2-hydroxylase activity"/>
    <property type="evidence" value="ECO:0007669"/>
    <property type="project" value="InterPro"/>
</dbReference>
<dbReference type="EMBL" id="JPFK01000007">
    <property type="protein sequence ID" value="KFB00788.1"/>
    <property type="molecule type" value="Genomic_DNA"/>
</dbReference>
<comment type="subcellular location">
    <subcellularLocation>
        <location evidence="2">Endoplasmic reticulum membrane</location>
        <topology evidence="2">Multi-pass membrane protein</topology>
    </subcellularLocation>
</comment>
<name>A0A084TJA2_9FLAO</name>
<reference evidence="16 17" key="1">
    <citation type="journal article" date="2014" name="Genome Announc.">
        <title>Draft Genome Sequence of the Algicidal Bacterium Mangrovimonas yunxiaonensis Strain LY01.</title>
        <authorList>
            <person name="Li Y."/>
            <person name="Zhu H."/>
            <person name="Li C."/>
            <person name="Zhang H."/>
            <person name="Chen Z."/>
            <person name="Zheng W."/>
            <person name="Xu H."/>
            <person name="Zheng T."/>
        </authorList>
    </citation>
    <scope>NUCLEOTIDE SEQUENCE [LARGE SCALE GENOMIC DNA]</scope>
    <source>
        <strain evidence="16 17">LY01</strain>
    </source>
</reference>
<evidence type="ECO:0000259" key="15">
    <source>
        <dbReference type="Pfam" id="PF04116"/>
    </source>
</evidence>
<evidence type="ECO:0000256" key="2">
    <source>
        <dbReference type="ARBA" id="ARBA00004477"/>
    </source>
</evidence>
<evidence type="ECO:0000256" key="11">
    <source>
        <dbReference type="ARBA" id="ARBA00023098"/>
    </source>
</evidence>
<keyword evidence="11" id="KW-0443">Lipid metabolism</keyword>
<gene>
    <name evidence="16" type="ORF">IA57_10065</name>
</gene>
<keyword evidence="17" id="KW-1185">Reference proteome</keyword>
<dbReference type="PANTHER" id="PTHR12863">
    <property type="entry name" value="FATTY ACID HYDROXYLASE"/>
    <property type="match status" value="1"/>
</dbReference>
<dbReference type="AlphaFoldDB" id="A0A084TJA2"/>
<keyword evidence="9 14" id="KW-1133">Transmembrane helix</keyword>
<keyword evidence="5" id="KW-0479">Metal-binding</keyword>
<evidence type="ECO:0000256" key="10">
    <source>
        <dbReference type="ARBA" id="ARBA00023002"/>
    </source>
</evidence>
<dbReference type="GO" id="GO:0005506">
    <property type="term" value="F:iron ion binding"/>
    <property type="evidence" value="ECO:0007669"/>
    <property type="project" value="InterPro"/>
</dbReference>
<dbReference type="InterPro" id="IPR014430">
    <property type="entry name" value="Scs7"/>
</dbReference>
<evidence type="ECO:0000256" key="12">
    <source>
        <dbReference type="ARBA" id="ARBA00023136"/>
    </source>
</evidence>
<evidence type="ECO:0000256" key="5">
    <source>
        <dbReference type="ARBA" id="ARBA00022723"/>
    </source>
</evidence>
<feature type="domain" description="Fatty acid hydroxylase" evidence="15">
    <location>
        <begin position="64"/>
        <end position="205"/>
    </location>
</feature>
<keyword evidence="10" id="KW-0560">Oxidoreductase</keyword>
<comment type="cofactor">
    <cofactor evidence="1">
        <name>Zn(2+)</name>
        <dbReference type="ChEBI" id="CHEBI:29105"/>
    </cofactor>
</comment>
<proteinExistence type="predicted"/>
<keyword evidence="4 14" id="KW-0812">Transmembrane</keyword>
<evidence type="ECO:0000256" key="7">
    <source>
        <dbReference type="ARBA" id="ARBA00022832"/>
    </source>
</evidence>
<evidence type="ECO:0000256" key="1">
    <source>
        <dbReference type="ARBA" id="ARBA00001947"/>
    </source>
</evidence>
<dbReference type="Proteomes" id="UP000028521">
    <property type="component" value="Unassembled WGS sequence"/>
</dbReference>
<feature type="transmembrane region" description="Helical" evidence="14">
    <location>
        <begin position="117"/>
        <end position="136"/>
    </location>
</feature>
<dbReference type="PANTHER" id="PTHR12863:SF1">
    <property type="entry name" value="FATTY ACID 2-HYDROXYLASE"/>
    <property type="match status" value="1"/>
</dbReference>
<keyword evidence="6" id="KW-0256">Endoplasmic reticulum</keyword>
<feature type="transmembrane region" description="Helical" evidence="14">
    <location>
        <begin position="59"/>
        <end position="77"/>
    </location>
</feature>
<keyword evidence="7" id="KW-0276">Fatty acid metabolism</keyword>
<evidence type="ECO:0000256" key="8">
    <source>
        <dbReference type="ARBA" id="ARBA00022833"/>
    </source>
</evidence>
<sequence length="213" mass="25208">MKSKVDTQYQVGEAQIFRNKFLERLTKTDLKSNVLVYGIVIAALIYFAIAKIGLSVTVFLAWFFFGIAFWTLAEYLLHRYLFHWVNENRFVQRFHFIMHGSHHEFPKDKQRLLMPPVPGLILASVLFGVFYVVFLITGYTHLVYGFFPGFFLGYLMYSFVHRAIHVSRPPKRFKNLWLHHNLHHYQYPNKAFGVSNTFWDKVFGTMPPKPKQH</sequence>
<dbReference type="GO" id="GO:0006633">
    <property type="term" value="P:fatty acid biosynthetic process"/>
    <property type="evidence" value="ECO:0007669"/>
    <property type="project" value="UniProtKB-KW"/>
</dbReference>
<feature type="transmembrane region" description="Helical" evidence="14">
    <location>
        <begin position="142"/>
        <end position="164"/>
    </location>
</feature>
<keyword evidence="3" id="KW-0444">Lipid biosynthesis</keyword>
<dbReference type="eggNOG" id="COG3000">
    <property type="taxonomic scope" value="Bacteria"/>
</dbReference>
<evidence type="ECO:0000313" key="16">
    <source>
        <dbReference type="EMBL" id="KFB00788.1"/>
    </source>
</evidence>
<dbReference type="STRING" id="1197477.IA57_10065"/>
<evidence type="ECO:0000256" key="14">
    <source>
        <dbReference type="SAM" id="Phobius"/>
    </source>
</evidence>